<accession>A0A256G625</accession>
<reference evidence="2 3" key="1">
    <citation type="submission" date="2017-07" db="EMBL/GenBank/DDBJ databases">
        <title>Phylogenetic study on the rhizospheric bacterium Ochrobactrum sp. A44.</title>
        <authorList>
            <person name="Krzyzanowska D.M."/>
            <person name="Ossowicki A."/>
            <person name="Rajewska M."/>
            <person name="Maciag T."/>
            <person name="Kaczynski Z."/>
            <person name="Czerwicka M."/>
            <person name="Jafra S."/>
        </authorList>
    </citation>
    <scope>NUCLEOTIDE SEQUENCE [LARGE SCALE GENOMIC DNA]</scope>
    <source>
        <strain evidence="2 3">CCUG 30717</strain>
    </source>
</reference>
<name>A0A256G625_9HYPH</name>
<proteinExistence type="predicted"/>
<keyword evidence="3" id="KW-1185">Reference proteome</keyword>
<dbReference type="Proteomes" id="UP000216188">
    <property type="component" value="Unassembled WGS sequence"/>
</dbReference>
<feature type="region of interest" description="Disordered" evidence="1">
    <location>
        <begin position="1"/>
        <end position="38"/>
    </location>
</feature>
<dbReference type="AlphaFoldDB" id="A0A256G625"/>
<dbReference type="EMBL" id="NNRM01000044">
    <property type="protein sequence ID" value="OYR22406.1"/>
    <property type="molecule type" value="Genomic_DNA"/>
</dbReference>
<gene>
    <name evidence="2" type="ORF">CEV34_4238</name>
</gene>
<evidence type="ECO:0000313" key="3">
    <source>
        <dbReference type="Proteomes" id="UP000216188"/>
    </source>
</evidence>
<organism evidence="2 3">
    <name type="scientific">Brucella pseudogrignonensis</name>
    <dbReference type="NCBI Taxonomy" id="419475"/>
    <lineage>
        <taxon>Bacteria</taxon>
        <taxon>Pseudomonadati</taxon>
        <taxon>Pseudomonadota</taxon>
        <taxon>Alphaproteobacteria</taxon>
        <taxon>Hyphomicrobiales</taxon>
        <taxon>Brucellaceae</taxon>
        <taxon>Brucella/Ochrobactrum group</taxon>
        <taxon>Brucella</taxon>
    </lineage>
</organism>
<comment type="caution">
    <text evidence="2">The sequence shown here is derived from an EMBL/GenBank/DDBJ whole genome shotgun (WGS) entry which is preliminary data.</text>
</comment>
<sequence>MIAVERRLSRSKSRADGAVIEQEGKARDPTSAATCGGG</sequence>
<protein>
    <submittedName>
        <fullName evidence="2">Uncharacterized protein</fullName>
    </submittedName>
</protein>
<evidence type="ECO:0000256" key="1">
    <source>
        <dbReference type="SAM" id="MobiDB-lite"/>
    </source>
</evidence>
<evidence type="ECO:0000313" key="2">
    <source>
        <dbReference type="EMBL" id="OYR22406.1"/>
    </source>
</evidence>